<name>A0A7X9X780_9BURK</name>
<dbReference type="InterPro" id="IPR036291">
    <property type="entry name" value="NAD(P)-bd_dom_sf"/>
</dbReference>
<dbReference type="GO" id="GO:0050661">
    <property type="term" value="F:NADP binding"/>
    <property type="evidence" value="ECO:0007669"/>
    <property type="project" value="InterPro"/>
</dbReference>
<dbReference type="InterPro" id="IPR028939">
    <property type="entry name" value="P5C_Rdtase_cat_N"/>
</dbReference>
<keyword evidence="4" id="KW-1185">Reference proteome</keyword>
<dbReference type="Pfam" id="PF03807">
    <property type="entry name" value="F420_oxidored"/>
    <property type="match status" value="1"/>
</dbReference>
<dbReference type="GO" id="GO:0070967">
    <property type="term" value="F:coenzyme F420 binding"/>
    <property type="evidence" value="ECO:0007669"/>
    <property type="project" value="InterPro"/>
</dbReference>
<dbReference type="GO" id="GO:0005886">
    <property type="term" value="C:plasma membrane"/>
    <property type="evidence" value="ECO:0007669"/>
    <property type="project" value="TreeGrafter"/>
</dbReference>
<dbReference type="Proteomes" id="UP000583127">
    <property type="component" value="Unassembled WGS sequence"/>
</dbReference>
<dbReference type="EMBL" id="JABBFZ010000008">
    <property type="protein sequence ID" value="NML32359.1"/>
    <property type="molecule type" value="Genomic_DNA"/>
</dbReference>
<evidence type="ECO:0000313" key="4">
    <source>
        <dbReference type="Proteomes" id="UP000583127"/>
    </source>
</evidence>
<evidence type="ECO:0000259" key="2">
    <source>
        <dbReference type="Pfam" id="PF03807"/>
    </source>
</evidence>
<protein>
    <submittedName>
        <fullName evidence="3">NADPH-dependent F420 reductase</fullName>
    </submittedName>
</protein>
<evidence type="ECO:0000313" key="3">
    <source>
        <dbReference type="EMBL" id="NML32359.1"/>
    </source>
</evidence>
<dbReference type="Gene3D" id="3.40.50.720">
    <property type="entry name" value="NAD(P)-binding Rossmann-like Domain"/>
    <property type="match status" value="1"/>
</dbReference>
<dbReference type="GO" id="GO:0016651">
    <property type="term" value="F:oxidoreductase activity, acting on NAD(P)H"/>
    <property type="evidence" value="ECO:0007669"/>
    <property type="project" value="InterPro"/>
</dbReference>
<accession>A0A7X9X780</accession>
<sequence length="226" mass="23338">MTIAILGGTGPQGQGLALRFAMAGIEVALGSRDAARSVEIARDLNAKLAGRPRCARIDGFENDRAVVAAEQFVMLAVPYAGHDATLRAIAPLLAGKTLVDLVVPLTPGDPKSVSMPPEGSATEAAQALLGERTRVVGALHNVSAHTLNHLDQSINCDVLVCGNDVDAAEAVAELVGRIGVAAYYAGPASSARCVEAITPLLIRLNISRKVPFSHAGIRIWAPGAPA</sequence>
<reference evidence="3 4" key="1">
    <citation type="submission" date="2020-04" db="EMBL/GenBank/DDBJ databases">
        <title>Paraburkholderia sp. G-4-1-8 isolated from soil.</title>
        <authorList>
            <person name="Dahal R.H."/>
        </authorList>
    </citation>
    <scope>NUCLEOTIDE SEQUENCE [LARGE SCALE GENOMIC DNA]</scope>
    <source>
        <strain evidence="3 4">G-4-1-8</strain>
    </source>
</reference>
<dbReference type="SUPFAM" id="SSF51735">
    <property type="entry name" value="NAD(P)-binding Rossmann-fold domains"/>
    <property type="match status" value="1"/>
</dbReference>
<dbReference type="NCBIfam" id="TIGR01915">
    <property type="entry name" value="npdG"/>
    <property type="match status" value="1"/>
</dbReference>
<dbReference type="PANTHER" id="PTHR14239">
    <property type="entry name" value="DUDULIN-RELATED"/>
    <property type="match status" value="1"/>
</dbReference>
<dbReference type="GO" id="GO:0008823">
    <property type="term" value="F:cupric reductase (NADH) activity"/>
    <property type="evidence" value="ECO:0007669"/>
    <property type="project" value="TreeGrafter"/>
</dbReference>
<dbReference type="GO" id="GO:0006740">
    <property type="term" value="P:NADPH regeneration"/>
    <property type="evidence" value="ECO:0007669"/>
    <property type="project" value="InterPro"/>
</dbReference>
<evidence type="ECO:0000256" key="1">
    <source>
        <dbReference type="ARBA" id="ARBA00023002"/>
    </source>
</evidence>
<feature type="domain" description="Pyrroline-5-carboxylate reductase catalytic N-terminal" evidence="2">
    <location>
        <begin position="2"/>
        <end position="103"/>
    </location>
</feature>
<dbReference type="InterPro" id="IPR051267">
    <property type="entry name" value="STEAP_metalloreductase"/>
</dbReference>
<dbReference type="AlphaFoldDB" id="A0A7X9X780"/>
<proteinExistence type="predicted"/>
<organism evidence="3 4">
    <name type="scientific">Paraburkholderia antibiotica</name>
    <dbReference type="NCBI Taxonomy" id="2728839"/>
    <lineage>
        <taxon>Bacteria</taxon>
        <taxon>Pseudomonadati</taxon>
        <taxon>Pseudomonadota</taxon>
        <taxon>Betaproteobacteria</taxon>
        <taxon>Burkholderiales</taxon>
        <taxon>Burkholderiaceae</taxon>
        <taxon>Paraburkholderia</taxon>
    </lineage>
</organism>
<dbReference type="PANTHER" id="PTHR14239:SF0">
    <property type="entry name" value="F420-DEPENDENT NADP REDUCTASE"/>
    <property type="match status" value="1"/>
</dbReference>
<dbReference type="GO" id="GO:0052851">
    <property type="term" value="F:ferric-chelate reductase (NADPH) activity"/>
    <property type="evidence" value="ECO:0007669"/>
    <property type="project" value="TreeGrafter"/>
</dbReference>
<comment type="caution">
    <text evidence="3">The sequence shown here is derived from an EMBL/GenBank/DDBJ whole genome shotgun (WGS) entry which is preliminary data.</text>
</comment>
<keyword evidence="1" id="KW-0560">Oxidoreductase</keyword>
<gene>
    <name evidence="3" type="primary">npdG</name>
    <name evidence="3" type="ORF">HHL14_16130</name>
</gene>
<dbReference type="RefSeq" id="WP_169498604.1">
    <property type="nucleotide sequence ID" value="NZ_JABBFZ010000008.1"/>
</dbReference>
<dbReference type="GO" id="GO:0015677">
    <property type="term" value="P:copper ion import"/>
    <property type="evidence" value="ECO:0007669"/>
    <property type="project" value="TreeGrafter"/>
</dbReference>
<dbReference type="InterPro" id="IPR010185">
    <property type="entry name" value="NpdG"/>
</dbReference>